<dbReference type="Gene3D" id="3.40.33.10">
    <property type="entry name" value="CAP"/>
    <property type="match status" value="1"/>
</dbReference>
<sequence length="192" mass="21142">MKKILIAGLVVVLSSFTFLSNKPVPEKAEAKAAFELINAMRHNPRAFSKALGVSLNNVKAMPALVWNDTLAKVAEAKAIDMCSRNYFGHVNPEGFGMNYYINKAGYKLNAYWLKQKSANYFESIQAGASNGEDAVGYLVVDENIPSLGHRKHLLGIGDWNASLTDIGIGFVKNPNPNSMYKSFMCVLIARHE</sequence>
<organism evidence="3 4">
    <name type="scientific">Danxiaibacter flavus</name>
    <dbReference type="NCBI Taxonomy" id="3049108"/>
    <lineage>
        <taxon>Bacteria</taxon>
        <taxon>Pseudomonadati</taxon>
        <taxon>Bacteroidota</taxon>
        <taxon>Chitinophagia</taxon>
        <taxon>Chitinophagales</taxon>
        <taxon>Chitinophagaceae</taxon>
        <taxon>Danxiaibacter</taxon>
    </lineage>
</organism>
<name>A0ABV3Z8X5_9BACT</name>
<dbReference type="Pfam" id="PF00188">
    <property type="entry name" value="CAP"/>
    <property type="match status" value="1"/>
</dbReference>
<accession>A0ABV3Z8X5</accession>
<dbReference type="Proteomes" id="UP001560573">
    <property type="component" value="Unassembled WGS sequence"/>
</dbReference>
<evidence type="ECO:0000313" key="4">
    <source>
        <dbReference type="Proteomes" id="UP001560573"/>
    </source>
</evidence>
<protein>
    <submittedName>
        <fullName evidence="3">CAP domain-containing protein</fullName>
    </submittedName>
</protein>
<keyword evidence="1" id="KW-0732">Signal</keyword>
<proteinExistence type="predicted"/>
<dbReference type="EMBL" id="JAULBC010000001">
    <property type="protein sequence ID" value="MEX6686316.1"/>
    <property type="molecule type" value="Genomic_DNA"/>
</dbReference>
<feature type="chain" id="PRO_5046202876" evidence="1">
    <location>
        <begin position="20"/>
        <end position="192"/>
    </location>
</feature>
<evidence type="ECO:0000313" key="3">
    <source>
        <dbReference type="EMBL" id="MEX6686316.1"/>
    </source>
</evidence>
<dbReference type="InterPro" id="IPR035940">
    <property type="entry name" value="CAP_sf"/>
</dbReference>
<dbReference type="InterPro" id="IPR014044">
    <property type="entry name" value="CAP_dom"/>
</dbReference>
<dbReference type="RefSeq" id="WP_369327709.1">
    <property type="nucleotide sequence ID" value="NZ_JAULBC010000001.1"/>
</dbReference>
<dbReference type="PANTHER" id="PTHR31157">
    <property type="entry name" value="SCP DOMAIN-CONTAINING PROTEIN"/>
    <property type="match status" value="1"/>
</dbReference>
<feature type="signal peptide" evidence="1">
    <location>
        <begin position="1"/>
        <end position="19"/>
    </location>
</feature>
<keyword evidence="4" id="KW-1185">Reference proteome</keyword>
<gene>
    <name evidence="3" type="ORF">QTN47_02355</name>
</gene>
<reference evidence="3 4" key="1">
    <citation type="submission" date="2023-07" db="EMBL/GenBank/DDBJ databases">
        <authorList>
            <person name="Lian W.-H."/>
        </authorList>
    </citation>
    <scope>NUCLEOTIDE SEQUENCE [LARGE SCALE GENOMIC DNA]</scope>
    <source>
        <strain evidence="3 4">SYSU DXS3180</strain>
    </source>
</reference>
<evidence type="ECO:0000256" key="1">
    <source>
        <dbReference type="SAM" id="SignalP"/>
    </source>
</evidence>
<dbReference type="PANTHER" id="PTHR31157:SF1">
    <property type="entry name" value="SCP DOMAIN-CONTAINING PROTEIN"/>
    <property type="match status" value="1"/>
</dbReference>
<evidence type="ECO:0000259" key="2">
    <source>
        <dbReference type="Pfam" id="PF00188"/>
    </source>
</evidence>
<dbReference type="CDD" id="cd05379">
    <property type="entry name" value="CAP_bacterial"/>
    <property type="match status" value="1"/>
</dbReference>
<dbReference type="SUPFAM" id="SSF55797">
    <property type="entry name" value="PR-1-like"/>
    <property type="match status" value="1"/>
</dbReference>
<feature type="domain" description="SCP" evidence="2">
    <location>
        <begin position="35"/>
        <end position="181"/>
    </location>
</feature>
<comment type="caution">
    <text evidence="3">The sequence shown here is derived from an EMBL/GenBank/DDBJ whole genome shotgun (WGS) entry which is preliminary data.</text>
</comment>